<reference evidence="1 2" key="1">
    <citation type="submission" date="2017-12" db="EMBL/GenBank/DDBJ databases">
        <title>Chromulinavorax destructans is a abundant pathogen of dominant heterotrophic picoflagllates.</title>
        <authorList>
            <person name="Deeg C.M."/>
            <person name="Zimmer M."/>
            <person name="Suttle C.A."/>
        </authorList>
    </citation>
    <scope>NUCLEOTIDE SEQUENCE [LARGE SCALE GENOMIC DNA]</scope>
    <source>
        <strain evidence="1 2">SeV1</strain>
    </source>
</reference>
<sequence>MLMHFLFSCIGAQDSDQDNARELIEYVQEREIELQNLYKKEKELWDICLSTSVSTNYSTHYETTVTTYTIQPTCTLQQLYELYMIRQKLKNFEKLTQEEIAEMLKDGALLSDQDDDGKTALGHAQSQAVYNALRNEGASFELYPFVDTHQAELYLYAGLQIIPAMVTFLYQMMLNTDKQNFWDAQREAYENLSINARDKMGRTPIMNYLIEQEGLIALFKNDTYFTASKKYTKIVAETKNKLTQMIQKGALLDLQDVSGKTLVNYCYTPEIHEHLCSLGMLSDATSWVYFNPIKTVCMGMIPAAIFTVFVYQPFMFEDRNIFDAYFEKEFLGK</sequence>
<organism evidence="1 2">
    <name type="scientific">Candidatus Chromulinivorax destructor</name>
    <dbReference type="NCBI Taxonomy" id="2066483"/>
    <lineage>
        <taxon>Bacteria</taxon>
        <taxon>Candidatus Babelota</taxon>
        <taxon>Candidatus Babeliae</taxon>
        <taxon>Candidatus Babeliales</taxon>
        <taxon>Candidatus Chromulinivoraceae</taxon>
        <taxon>Candidatus Chromulinivorax</taxon>
    </lineage>
</organism>
<dbReference type="AlphaFoldDB" id="A0A345ZAP5"/>
<gene>
    <name evidence="1" type="ORF">C0J27_01175</name>
</gene>
<proteinExistence type="predicted"/>
<evidence type="ECO:0000313" key="1">
    <source>
        <dbReference type="EMBL" id="AXK60362.1"/>
    </source>
</evidence>
<dbReference type="Gene3D" id="1.25.40.20">
    <property type="entry name" value="Ankyrin repeat-containing domain"/>
    <property type="match status" value="1"/>
</dbReference>
<evidence type="ECO:0000313" key="2">
    <source>
        <dbReference type="Proteomes" id="UP000254834"/>
    </source>
</evidence>
<accession>A0A345ZAP5</accession>
<dbReference type="KEGG" id="cdes:C0J27_01175"/>
<dbReference type="Proteomes" id="UP000254834">
    <property type="component" value="Chromosome"/>
</dbReference>
<keyword evidence="2" id="KW-1185">Reference proteome</keyword>
<name>A0A345ZAP5_9BACT</name>
<protein>
    <submittedName>
        <fullName evidence="1">Uncharacterized protein</fullName>
    </submittedName>
</protein>
<dbReference type="InterPro" id="IPR036770">
    <property type="entry name" value="Ankyrin_rpt-contain_sf"/>
</dbReference>
<dbReference type="EMBL" id="CP025544">
    <property type="protein sequence ID" value="AXK60362.1"/>
    <property type="molecule type" value="Genomic_DNA"/>
</dbReference>